<feature type="signal peptide" evidence="1">
    <location>
        <begin position="1"/>
        <end position="28"/>
    </location>
</feature>
<proteinExistence type="predicted"/>
<protein>
    <submittedName>
        <fullName evidence="3">LruC domain-containing protein</fullName>
    </submittedName>
</protein>
<evidence type="ECO:0000313" key="3">
    <source>
        <dbReference type="EMBL" id="SFQ76125.1"/>
    </source>
</evidence>
<keyword evidence="4" id="KW-1185">Reference proteome</keyword>
<evidence type="ECO:0000313" key="4">
    <source>
        <dbReference type="Proteomes" id="UP000199029"/>
    </source>
</evidence>
<keyword evidence="1" id="KW-0732">Signal</keyword>
<dbReference type="InterPro" id="IPR032295">
    <property type="entry name" value="DUF4842"/>
</dbReference>
<dbReference type="RefSeq" id="WP_092677893.1">
    <property type="nucleotide sequence ID" value="NZ_FOXS01000007.1"/>
</dbReference>
<accession>A0A1I6B5C5</accession>
<sequence length="429" mass="46138">MILVRSLLKKSGLLSLLVLLLASQSCTKKEAEVKPDENQTLGGISKITGSIPGSCKQVCLVANQSKYVGAVGLVTRNGELLVTYKLTTPGVYLTEVHLDIFTSLAQLQAAGKLSGAGVVPTKFEVSRTWTPADQTTTFTAIIPKAYVDQLSSDCYFVATNAVLSNGDKAWGGLCTDAADGVAQDGAKQFAGSPGSGYFEFCKTDCAPGIVYTYAWEDRQANGNDSDYNDLVVQSTIAKSASELKVNFQLVARGATFDHKVRFRIPKTGIAGIFGSTSYTQDANFYYVTVFESTKTALPGPGGFANTTSQPPCVPFVRREVVMTLNNAFSYNSAKPFEPYITVFNSGNATSGTGYDLYIHEVSNRDTWTAANGKSYPNGILIPLDWRWPLEGVTITGPYPRFTSITDGFTANWAGAPVDPSKTFDKSICQ</sequence>
<reference evidence="4" key="1">
    <citation type="submission" date="2016-10" db="EMBL/GenBank/DDBJ databases">
        <authorList>
            <person name="Varghese N."/>
            <person name="Submissions S."/>
        </authorList>
    </citation>
    <scope>NUCLEOTIDE SEQUENCE [LARGE SCALE GENOMIC DNA]</scope>
    <source>
        <strain evidence="4">OR362-8,ATCC BAA-1266,JCM 13504</strain>
    </source>
</reference>
<dbReference type="InterPro" id="IPR031025">
    <property type="entry name" value="LruC_dom"/>
</dbReference>
<dbReference type="STRING" id="1227077.SAMN04515668_4182"/>
<gene>
    <name evidence="3" type="ORF">SAMN04515668_4182</name>
</gene>
<name>A0A1I6B5C5_HYMAR</name>
<dbReference type="PROSITE" id="PS51257">
    <property type="entry name" value="PROKAR_LIPOPROTEIN"/>
    <property type="match status" value="1"/>
</dbReference>
<dbReference type="NCBIfam" id="TIGR04456">
    <property type="entry name" value="LruC_dom"/>
    <property type="match status" value="1"/>
</dbReference>
<dbReference type="Proteomes" id="UP000199029">
    <property type="component" value="Unassembled WGS sequence"/>
</dbReference>
<evidence type="ECO:0000256" key="1">
    <source>
        <dbReference type="SAM" id="SignalP"/>
    </source>
</evidence>
<feature type="domain" description="DUF4842" evidence="2">
    <location>
        <begin position="242"/>
        <end position="403"/>
    </location>
</feature>
<dbReference type="EMBL" id="FOXS01000007">
    <property type="protein sequence ID" value="SFQ76125.1"/>
    <property type="molecule type" value="Genomic_DNA"/>
</dbReference>
<dbReference type="Pfam" id="PF16130">
    <property type="entry name" value="DUF4842"/>
    <property type="match status" value="1"/>
</dbReference>
<organism evidence="3 4">
    <name type="scientific">Hymenobacter arizonensis</name>
    <name type="common">Siccationidurans arizonensis</name>
    <dbReference type="NCBI Taxonomy" id="1227077"/>
    <lineage>
        <taxon>Bacteria</taxon>
        <taxon>Pseudomonadati</taxon>
        <taxon>Bacteroidota</taxon>
        <taxon>Cytophagia</taxon>
        <taxon>Cytophagales</taxon>
        <taxon>Hymenobacteraceae</taxon>
        <taxon>Hymenobacter</taxon>
    </lineage>
</organism>
<feature type="chain" id="PRO_5011647907" evidence="1">
    <location>
        <begin position="29"/>
        <end position="429"/>
    </location>
</feature>
<dbReference type="OrthoDB" id="599464at2"/>
<evidence type="ECO:0000259" key="2">
    <source>
        <dbReference type="Pfam" id="PF16130"/>
    </source>
</evidence>
<dbReference type="AlphaFoldDB" id="A0A1I6B5C5"/>